<sequence length="171" mass="19887">AMLNSTVLFLLFLHFCLGGILDEIYESHEYVVGIGDIESITSFTEIADVAVDDLWREFPDIVGETLREFHGLKKDLNFYYVSPDDMKEEIMAGFPSEHKYLQDALKKLRVITKERSALLNDEYEFVAEDTGITDIYLMYYLQIRPLVKVVKKNKASYKKRNVSEEEIKNEI</sequence>
<feature type="non-terminal residue" evidence="2">
    <location>
        <position position="1"/>
    </location>
</feature>
<evidence type="ECO:0000313" key="2">
    <source>
        <dbReference type="EMBL" id="GMT27723.1"/>
    </source>
</evidence>
<dbReference type="Proteomes" id="UP001432322">
    <property type="component" value="Unassembled WGS sequence"/>
</dbReference>
<feature type="chain" id="PRO_5043663682" evidence="1">
    <location>
        <begin position="19"/>
        <end position="171"/>
    </location>
</feature>
<gene>
    <name evidence="2" type="ORF">PFISCL1PPCAC_19020</name>
</gene>
<comment type="caution">
    <text evidence="2">The sequence shown here is derived from an EMBL/GenBank/DDBJ whole genome shotgun (WGS) entry which is preliminary data.</text>
</comment>
<evidence type="ECO:0000256" key="1">
    <source>
        <dbReference type="SAM" id="SignalP"/>
    </source>
</evidence>
<accession>A0AAV5W852</accession>
<name>A0AAV5W852_9BILA</name>
<evidence type="ECO:0000313" key="3">
    <source>
        <dbReference type="Proteomes" id="UP001432322"/>
    </source>
</evidence>
<organism evidence="2 3">
    <name type="scientific">Pristionchus fissidentatus</name>
    <dbReference type="NCBI Taxonomy" id="1538716"/>
    <lineage>
        <taxon>Eukaryota</taxon>
        <taxon>Metazoa</taxon>
        <taxon>Ecdysozoa</taxon>
        <taxon>Nematoda</taxon>
        <taxon>Chromadorea</taxon>
        <taxon>Rhabditida</taxon>
        <taxon>Rhabditina</taxon>
        <taxon>Diplogasteromorpha</taxon>
        <taxon>Diplogasteroidea</taxon>
        <taxon>Neodiplogasteridae</taxon>
        <taxon>Pristionchus</taxon>
    </lineage>
</organism>
<keyword evidence="3" id="KW-1185">Reference proteome</keyword>
<keyword evidence="1" id="KW-0732">Signal</keyword>
<proteinExistence type="predicted"/>
<reference evidence="2" key="1">
    <citation type="submission" date="2023-10" db="EMBL/GenBank/DDBJ databases">
        <title>Genome assembly of Pristionchus species.</title>
        <authorList>
            <person name="Yoshida K."/>
            <person name="Sommer R.J."/>
        </authorList>
    </citation>
    <scope>NUCLEOTIDE SEQUENCE</scope>
    <source>
        <strain evidence="2">RS5133</strain>
    </source>
</reference>
<protein>
    <submittedName>
        <fullName evidence="2">Uncharacterized protein</fullName>
    </submittedName>
</protein>
<feature type="non-terminal residue" evidence="2">
    <location>
        <position position="171"/>
    </location>
</feature>
<feature type="signal peptide" evidence="1">
    <location>
        <begin position="1"/>
        <end position="18"/>
    </location>
</feature>
<dbReference type="AlphaFoldDB" id="A0AAV5W852"/>
<dbReference type="EMBL" id="BTSY01000005">
    <property type="protein sequence ID" value="GMT27723.1"/>
    <property type="molecule type" value="Genomic_DNA"/>
</dbReference>